<evidence type="ECO:0000313" key="3">
    <source>
        <dbReference type="Proteomes" id="UP000053398"/>
    </source>
</evidence>
<dbReference type="AlphaFoldDB" id="A0A101PUT0"/>
<evidence type="ECO:0000313" key="2">
    <source>
        <dbReference type="EMBL" id="KUN18098.1"/>
    </source>
</evidence>
<sequence>MPVGSLSCLTAPSRGSPERAASAMAAGSALAQTGWVERGDLPEPAGLFVLQTVCPPAAVQSSREMFRNEAAPALSAPTALTPARGGAYSASALRLRPARQGRAPPGAVTPGAGQT</sequence>
<organism evidence="2 3">
    <name type="scientific">Streptomyces corchorusii</name>
    <name type="common">Streptomyces chibaensis</name>
    <dbReference type="NCBI Taxonomy" id="1903"/>
    <lineage>
        <taxon>Bacteria</taxon>
        <taxon>Bacillati</taxon>
        <taxon>Actinomycetota</taxon>
        <taxon>Actinomycetes</taxon>
        <taxon>Kitasatosporales</taxon>
        <taxon>Streptomycetaceae</taxon>
        <taxon>Streptomyces</taxon>
    </lineage>
</organism>
<dbReference type="EMBL" id="LMWP01000046">
    <property type="protein sequence ID" value="KUN18098.1"/>
    <property type="molecule type" value="Genomic_DNA"/>
</dbReference>
<reference evidence="2 3" key="1">
    <citation type="submission" date="2015-10" db="EMBL/GenBank/DDBJ databases">
        <title>Draft genome sequence of Streptomyces corchorusii DSM 40340, type strain for the species Streptomyces corchorusii.</title>
        <authorList>
            <person name="Ruckert C."/>
            <person name="Winkler A."/>
            <person name="Kalinowski J."/>
            <person name="Kampfer P."/>
            <person name="Glaeser S."/>
        </authorList>
    </citation>
    <scope>NUCLEOTIDE SEQUENCE [LARGE SCALE GENOMIC DNA]</scope>
    <source>
        <strain evidence="2 3">DSM 40340</strain>
    </source>
</reference>
<evidence type="ECO:0000256" key="1">
    <source>
        <dbReference type="SAM" id="MobiDB-lite"/>
    </source>
</evidence>
<accession>A0A101PUT0</accession>
<name>A0A101PUT0_STRCK</name>
<feature type="region of interest" description="Disordered" evidence="1">
    <location>
        <begin position="94"/>
        <end position="115"/>
    </location>
</feature>
<keyword evidence="3" id="KW-1185">Reference proteome</keyword>
<comment type="caution">
    <text evidence="2">The sequence shown here is derived from an EMBL/GenBank/DDBJ whole genome shotgun (WGS) entry which is preliminary data.</text>
</comment>
<proteinExistence type="predicted"/>
<gene>
    <name evidence="2" type="ORF">AQJ11_36210</name>
</gene>
<dbReference type="Proteomes" id="UP000053398">
    <property type="component" value="Unassembled WGS sequence"/>
</dbReference>
<protein>
    <submittedName>
        <fullName evidence="2">Uncharacterized protein</fullName>
    </submittedName>
</protein>